<dbReference type="InterPro" id="IPR022684">
    <property type="entry name" value="Calpain_cysteine_protease"/>
</dbReference>
<evidence type="ECO:0000256" key="2">
    <source>
        <dbReference type="ARBA" id="ARBA00022670"/>
    </source>
</evidence>
<comment type="caution">
    <text evidence="8">The sequence shown here is derived from an EMBL/GenBank/DDBJ whole genome shotgun (WGS) entry which is preliminary data.</text>
</comment>
<evidence type="ECO:0000256" key="1">
    <source>
        <dbReference type="ARBA" id="ARBA00007623"/>
    </source>
</evidence>
<protein>
    <recommendedName>
        <fullName evidence="7">Calpain catalytic domain-containing protein</fullName>
    </recommendedName>
</protein>
<dbReference type="Pfam" id="PF00648">
    <property type="entry name" value="Peptidase_C2"/>
    <property type="match status" value="1"/>
</dbReference>
<evidence type="ECO:0000256" key="4">
    <source>
        <dbReference type="ARBA" id="ARBA00022807"/>
    </source>
</evidence>
<comment type="caution">
    <text evidence="5">Lacks conserved residue(s) required for the propagation of feature annotation.</text>
</comment>
<keyword evidence="2" id="KW-0645">Protease</keyword>
<dbReference type="PANTHER" id="PTHR10183:SF379">
    <property type="entry name" value="CALPAIN-5"/>
    <property type="match status" value="1"/>
</dbReference>
<evidence type="ECO:0000256" key="6">
    <source>
        <dbReference type="SAM" id="MobiDB-lite"/>
    </source>
</evidence>
<evidence type="ECO:0000256" key="5">
    <source>
        <dbReference type="PROSITE-ProRule" id="PRU00239"/>
    </source>
</evidence>
<dbReference type="Proteomes" id="UP000709295">
    <property type="component" value="Unassembled WGS sequence"/>
</dbReference>
<reference evidence="8" key="1">
    <citation type="submission" date="2021-01" db="EMBL/GenBank/DDBJ databases">
        <title>Phytophthora aleatoria, a newly-described species from Pinus radiata is distinct from Phytophthora cactorum isolates based on comparative genomics.</title>
        <authorList>
            <person name="Mcdougal R."/>
            <person name="Panda P."/>
            <person name="Williams N."/>
            <person name="Studholme D.J."/>
        </authorList>
    </citation>
    <scope>NUCLEOTIDE SEQUENCE</scope>
    <source>
        <strain evidence="8">NZFS 4037</strain>
    </source>
</reference>
<gene>
    <name evidence="8" type="ORF">JG688_00006055</name>
</gene>
<dbReference type="AlphaFoldDB" id="A0A8J5IU94"/>
<dbReference type="GO" id="GO:0006508">
    <property type="term" value="P:proteolysis"/>
    <property type="evidence" value="ECO:0007669"/>
    <property type="project" value="UniProtKB-KW"/>
</dbReference>
<evidence type="ECO:0000313" key="9">
    <source>
        <dbReference type="Proteomes" id="UP000709295"/>
    </source>
</evidence>
<name>A0A8J5IU94_9STRA</name>
<evidence type="ECO:0000313" key="8">
    <source>
        <dbReference type="EMBL" id="KAG6967972.1"/>
    </source>
</evidence>
<evidence type="ECO:0000256" key="3">
    <source>
        <dbReference type="ARBA" id="ARBA00022801"/>
    </source>
</evidence>
<dbReference type="InterPro" id="IPR001300">
    <property type="entry name" value="Peptidase_C2_calpain_cat"/>
</dbReference>
<dbReference type="GO" id="GO:0004198">
    <property type="term" value="F:calcium-dependent cysteine-type endopeptidase activity"/>
    <property type="evidence" value="ECO:0007669"/>
    <property type="project" value="InterPro"/>
</dbReference>
<keyword evidence="4" id="KW-0788">Thiol protease</keyword>
<feature type="domain" description="Calpain catalytic" evidence="7">
    <location>
        <begin position="39"/>
        <end position="398"/>
    </location>
</feature>
<sequence length="743" mass="81923">MPRRALTIDSSASSALAVEDEIIQWLSSQVDDATGSVPLYEDPDFASEISSLYFDPNKLPDYVPQQSRESSGHVSWYRPTEYTEDPDYFKSSAGCGDLREGLLNDAWLLGVFAAVALHPDNLIENLFVSESLQSFKQFGVFTCRFFKDDNWMPVTTDTRIPYSMELQPEDKVSGGIATFSPGSALYGSSVDRNEVVVLFLEKAYAKLHGSYQVLDEKYGGGIGGSAGTSSGRILEAFLDCTGGSAHRVDLQQERVKQLQFDQATAGNLAASASSPSMLLWKQLLRYKRKKCILTTQLRQLSFNSQDVTAMGIVKNRQYVILHVTEVGIPSGQGGSGSSREEVLRFVKLKTVWGRGMWKGEWSNDDSKWEEHTQVEQAMRSDPRYLLDTFTELFVVHVFQPDDRQYSVRGDWFKLTVPLESLSTGNGETTVDKSVNGVLLSLTQRDFRLYGGDNYAINFVLLRERLTLATAASNDPPPAIWEFKRSHVVAEAHSYETSSAIDWSPATPATPATPSLSHPATPMAGVVANASGLPVSSGQAKTLPERELVKEDVTISPGAAYYLIPYTTNPKVEMEFFLRVVAPQPDDGELTMELQMVIPTVLLGVPALPSHVLGKENPAWCQNPQFWIRFAERSPRELWRLRKLLSAKAHVTIKVVLRGSGKLLHPAEEGGGSNSNPIVINGRPWSETDFVPLHSVSSPPDLVLSAAAKGGYVIVPTTYEPGRLGKFVLSVQCDTEFTLTCEAE</sequence>
<feature type="region of interest" description="Disordered" evidence="6">
    <location>
        <begin position="503"/>
        <end position="522"/>
    </location>
</feature>
<keyword evidence="9" id="KW-1185">Reference proteome</keyword>
<feature type="compositionally biased region" description="Low complexity" evidence="6">
    <location>
        <begin position="503"/>
        <end position="521"/>
    </location>
</feature>
<comment type="similarity">
    <text evidence="1">Belongs to the peptidase C2 family.</text>
</comment>
<proteinExistence type="inferred from homology"/>
<keyword evidence="3" id="KW-0378">Hydrolase</keyword>
<dbReference type="EMBL" id="JAENGY010000254">
    <property type="protein sequence ID" value="KAG6967972.1"/>
    <property type="molecule type" value="Genomic_DNA"/>
</dbReference>
<evidence type="ECO:0000259" key="7">
    <source>
        <dbReference type="PROSITE" id="PS50203"/>
    </source>
</evidence>
<dbReference type="SMART" id="SM00230">
    <property type="entry name" value="CysPc"/>
    <property type="match status" value="1"/>
</dbReference>
<accession>A0A8J5IU94</accession>
<dbReference type="PANTHER" id="PTHR10183">
    <property type="entry name" value="CALPAIN"/>
    <property type="match status" value="1"/>
</dbReference>
<organism evidence="8 9">
    <name type="scientific">Phytophthora aleatoria</name>
    <dbReference type="NCBI Taxonomy" id="2496075"/>
    <lineage>
        <taxon>Eukaryota</taxon>
        <taxon>Sar</taxon>
        <taxon>Stramenopiles</taxon>
        <taxon>Oomycota</taxon>
        <taxon>Peronosporomycetes</taxon>
        <taxon>Peronosporales</taxon>
        <taxon>Peronosporaceae</taxon>
        <taxon>Phytophthora</taxon>
    </lineage>
</organism>
<dbReference type="PROSITE" id="PS50203">
    <property type="entry name" value="CALPAIN_CAT"/>
    <property type="match status" value="1"/>
</dbReference>